<dbReference type="PANTHER" id="PTHR35936">
    <property type="entry name" value="MEMBRANE-BOUND LYTIC MUREIN TRANSGLYCOSYLASE F"/>
    <property type="match status" value="1"/>
</dbReference>
<gene>
    <name evidence="4" type="ORF">CJ205_08320</name>
</gene>
<feature type="signal peptide" evidence="2">
    <location>
        <begin position="1"/>
        <end position="25"/>
    </location>
</feature>
<keyword evidence="5" id="KW-1185">Reference proteome</keyword>
<protein>
    <submittedName>
        <fullName evidence="4">Amino acid ABC transporter</fullName>
    </submittedName>
</protein>
<reference evidence="4 5" key="1">
    <citation type="submission" date="2017-09" db="EMBL/GenBank/DDBJ databases">
        <title>Bacterial strain isolated from the female urinary microbiota.</title>
        <authorList>
            <person name="Thomas-White K."/>
            <person name="Kumar N."/>
            <person name="Forster S."/>
            <person name="Putonti C."/>
            <person name="Lawley T."/>
            <person name="Wolfe A.J."/>
        </authorList>
    </citation>
    <scope>NUCLEOTIDE SEQUENCE [LARGE SCALE GENOMIC DNA]</scope>
    <source>
        <strain evidence="4 5">UMB0852</strain>
    </source>
</reference>
<dbReference type="AlphaFoldDB" id="A0A2N6SKW6"/>
<dbReference type="InterPro" id="IPR001638">
    <property type="entry name" value="Solute-binding_3/MltF_N"/>
</dbReference>
<dbReference type="PANTHER" id="PTHR35936:SF17">
    <property type="entry name" value="ARGININE-BINDING EXTRACELLULAR PROTEIN ARTP"/>
    <property type="match status" value="1"/>
</dbReference>
<dbReference type="SUPFAM" id="SSF53850">
    <property type="entry name" value="Periplasmic binding protein-like II"/>
    <property type="match status" value="1"/>
</dbReference>
<evidence type="ECO:0000259" key="3">
    <source>
        <dbReference type="SMART" id="SM00062"/>
    </source>
</evidence>
<evidence type="ECO:0000256" key="1">
    <source>
        <dbReference type="ARBA" id="ARBA00022729"/>
    </source>
</evidence>
<keyword evidence="1 2" id="KW-0732">Signal</keyword>
<feature type="domain" description="Solute-binding protein family 3/N-terminal" evidence="3">
    <location>
        <begin position="37"/>
        <end position="263"/>
    </location>
</feature>
<comment type="caution">
    <text evidence="4">The sequence shown here is derived from an EMBL/GenBank/DDBJ whole genome shotgun (WGS) entry which is preliminary data.</text>
</comment>
<feature type="chain" id="PRO_5014743453" evidence="2">
    <location>
        <begin position="26"/>
        <end position="267"/>
    </location>
</feature>
<dbReference type="EMBL" id="PNHE01000061">
    <property type="protein sequence ID" value="PMC57155.1"/>
    <property type="molecule type" value="Genomic_DNA"/>
</dbReference>
<dbReference type="Gene3D" id="3.40.190.10">
    <property type="entry name" value="Periplasmic binding protein-like II"/>
    <property type="match status" value="2"/>
</dbReference>
<evidence type="ECO:0000313" key="4">
    <source>
        <dbReference type="EMBL" id="PMC57155.1"/>
    </source>
</evidence>
<evidence type="ECO:0000313" key="5">
    <source>
        <dbReference type="Proteomes" id="UP000235682"/>
    </source>
</evidence>
<dbReference type="STRING" id="84521.SAMN04487994_101318"/>
<evidence type="ECO:0000256" key="2">
    <source>
        <dbReference type="SAM" id="SignalP"/>
    </source>
</evidence>
<name>A0A2N6SKW6_9LACT</name>
<organism evidence="4 5">
    <name type="scientific">Dolosicoccus paucivorans</name>
    <dbReference type="NCBI Taxonomy" id="84521"/>
    <lineage>
        <taxon>Bacteria</taxon>
        <taxon>Bacillati</taxon>
        <taxon>Bacillota</taxon>
        <taxon>Bacilli</taxon>
        <taxon>Lactobacillales</taxon>
        <taxon>Aerococcaceae</taxon>
        <taxon>Dolosicoccus</taxon>
    </lineage>
</organism>
<dbReference type="SMART" id="SM00062">
    <property type="entry name" value="PBPb"/>
    <property type="match status" value="1"/>
</dbReference>
<proteinExistence type="predicted"/>
<sequence>MKKIVKVMLSLMVLVLVLPAQLVSAKSDVESIQKKGKIVFGTSAEFPPFEWVIMKDGKEEIVGVDVDLAQKIADELGVELEVNNMGFDSLIQSLKAGKIDMILAGMNENEERAKQVDFSIPYYESETYIVVPKDKLDTVTKPEDLEGLKVGTQKASVQETYLKESGIQMDIVSMPKNGTLVEALKAKKLDAIVMDSITVGEFLRKNEDVLAKVPNPIPGDGAGQCVAVNKGNETLLEVVNKVVKEAVEKDEIKQSIEKNLDLATSKE</sequence>
<dbReference type="RefSeq" id="WP_102233404.1">
    <property type="nucleotide sequence ID" value="NZ_PNHE01000061.1"/>
</dbReference>
<dbReference type="Proteomes" id="UP000235682">
    <property type="component" value="Unassembled WGS sequence"/>
</dbReference>
<accession>A0A2N6SKW6</accession>
<dbReference type="Pfam" id="PF00497">
    <property type="entry name" value="SBP_bac_3"/>
    <property type="match status" value="1"/>
</dbReference>